<proteinExistence type="predicted"/>
<dbReference type="Proteomes" id="UP001153076">
    <property type="component" value="Unassembled WGS sequence"/>
</dbReference>
<dbReference type="PANTHER" id="PTHR33116">
    <property type="entry name" value="REVERSE TRANSCRIPTASE ZINC-BINDING DOMAIN-CONTAINING PROTEIN-RELATED-RELATED"/>
    <property type="match status" value="1"/>
</dbReference>
<dbReference type="Pfam" id="PF13966">
    <property type="entry name" value="zf-RVT"/>
    <property type="match status" value="1"/>
</dbReference>
<dbReference type="AlphaFoldDB" id="A0A9Q1GW72"/>
<keyword evidence="3" id="KW-1185">Reference proteome</keyword>
<comment type="caution">
    <text evidence="2">The sequence shown here is derived from an EMBL/GenBank/DDBJ whole genome shotgun (WGS) entry which is preliminary data.</text>
</comment>
<protein>
    <recommendedName>
        <fullName evidence="1">Reverse transcriptase zinc-binding domain-containing protein</fullName>
    </recommendedName>
</protein>
<dbReference type="PANTHER" id="PTHR33116:SF84">
    <property type="entry name" value="RNA-DIRECTED DNA POLYMERASE"/>
    <property type="match status" value="1"/>
</dbReference>
<feature type="domain" description="Reverse transcriptase zinc-binding" evidence="1">
    <location>
        <begin position="336"/>
        <end position="420"/>
    </location>
</feature>
<evidence type="ECO:0000259" key="1">
    <source>
        <dbReference type="Pfam" id="PF13966"/>
    </source>
</evidence>
<evidence type="ECO:0000313" key="3">
    <source>
        <dbReference type="Proteomes" id="UP001153076"/>
    </source>
</evidence>
<sequence length="511" mass="59663">MRPRFCKLNKSNYADLHEQKDKAKQGLEAIQQQVQGDPSNIELHQKEKDARSHYINILSSVMDLLKQQSKIEWIKYGDDCTKLLFAKAKQRKLATYVYTITVDDGGRFQSSWESNAKLLQKPPRETIYTKKPQRPRGLRINAHKSQILFGGCPEELQEKCIETAGLQVGTFPLKYLGVPITASRLSKTKCRPLIEKIMARVQLWATRRIFFAGRAHWALIFILQAEVLDTITQISRNFLWSEAADYKCTPHISWKTICLPKKSGALGVKDLTAWNKAKIAKLIWVIAEKKDICGWWDYKPPQDCSWYWRKICYVKEVFKKECTNQNTWEWRGQEAYTLKEGYKWLLGDAPRVSWTRAVWTRTHIPRHAFISWILMHHRLPTKKRISKFKESHDTACDMCNASEEDDDHIIFQCRYAKEVWAHINKWWPGAKNNIDDIPKIGDPAEKRNITYAVTTTTVYLFWLARNQQVFQGQIMPAETAAQMIKEQISQRILFLNMQTGKYSIYIDKLLA</sequence>
<reference evidence="2" key="1">
    <citation type="submission" date="2022-04" db="EMBL/GenBank/DDBJ databases">
        <title>Carnegiea gigantea Genome sequencing and assembly v2.</title>
        <authorList>
            <person name="Copetti D."/>
            <person name="Sanderson M.J."/>
            <person name="Burquez A."/>
            <person name="Wojciechowski M.F."/>
        </authorList>
    </citation>
    <scope>NUCLEOTIDE SEQUENCE</scope>
    <source>
        <strain evidence="2">SGP5-SGP5p</strain>
        <tissue evidence="2">Aerial part</tissue>
    </source>
</reference>
<accession>A0A9Q1GW72</accession>
<evidence type="ECO:0000313" key="2">
    <source>
        <dbReference type="EMBL" id="KAJ8427228.1"/>
    </source>
</evidence>
<dbReference type="EMBL" id="JAKOGI010001170">
    <property type="protein sequence ID" value="KAJ8427228.1"/>
    <property type="molecule type" value="Genomic_DNA"/>
</dbReference>
<dbReference type="InterPro" id="IPR026960">
    <property type="entry name" value="RVT-Znf"/>
</dbReference>
<dbReference type="OrthoDB" id="2417874at2759"/>
<organism evidence="2 3">
    <name type="scientific">Carnegiea gigantea</name>
    <dbReference type="NCBI Taxonomy" id="171969"/>
    <lineage>
        <taxon>Eukaryota</taxon>
        <taxon>Viridiplantae</taxon>
        <taxon>Streptophyta</taxon>
        <taxon>Embryophyta</taxon>
        <taxon>Tracheophyta</taxon>
        <taxon>Spermatophyta</taxon>
        <taxon>Magnoliopsida</taxon>
        <taxon>eudicotyledons</taxon>
        <taxon>Gunneridae</taxon>
        <taxon>Pentapetalae</taxon>
        <taxon>Caryophyllales</taxon>
        <taxon>Cactineae</taxon>
        <taxon>Cactaceae</taxon>
        <taxon>Cactoideae</taxon>
        <taxon>Echinocereeae</taxon>
        <taxon>Carnegiea</taxon>
    </lineage>
</organism>
<gene>
    <name evidence="2" type="ORF">Cgig2_028752</name>
</gene>
<name>A0A9Q1GW72_9CARY</name>